<gene>
    <name evidence="2" type="ORF">LFW2832_00742</name>
</gene>
<proteinExistence type="predicted"/>
<accession>A0A5E4LW89</accession>
<dbReference type="EMBL" id="CABMJJ010000009">
    <property type="protein sequence ID" value="VVC04106.1"/>
    <property type="molecule type" value="Genomic_DNA"/>
</dbReference>
<dbReference type="InterPro" id="IPR027275">
    <property type="entry name" value="PRC-brl_dom"/>
</dbReference>
<comment type="caution">
    <text evidence="2">The sequence shown here is derived from an EMBL/GenBank/DDBJ whole genome shotgun (WGS) entry which is preliminary data.</text>
</comment>
<name>A0A5E4LW89_9ARCH</name>
<dbReference type="Gene3D" id="2.30.30.240">
    <property type="entry name" value="PRC-barrel domain"/>
    <property type="match status" value="1"/>
</dbReference>
<protein>
    <submittedName>
        <fullName evidence="2">PRC-barrel domain protein</fullName>
    </submittedName>
</protein>
<sequence>MSTKLSRLYGMDIFTDSGKFIGNAQDFIVDLEGGEVSRILIESLPLGKDDAKKALREKSILYKNVKSVEDVIVVTKGLSAPNAPE</sequence>
<dbReference type="Proteomes" id="UP000789941">
    <property type="component" value="Unassembled WGS sequence"/>
</dbReference>
<evidence type="ECO:0000313" key="2">
    <source>
        <dbReference type="EMBL" id="VVC04106.1"/>
    </source>
</evidence>
<dbReference type="AlphaFoldDB" id="A0A5E4LW89"/>
<evidence type="ECO:0000313" key="3">
    <source>
        <dbReference type="Proteomes" id="UP000789941"/>
    </source>
</evidence>
<feature type="domain" description="PRC-barrel" evidence="1">
    <location>
        <begin position="5"/>
        <end position="75"/>
    </location>
</feature>
<reference evidence="2 3" key="1">
    <citation type="submission" date="2019-08" db="EMBL/GenBank/DDBJ databases">
        <authorList>
            <person name="Vazquez-Campos X."/>
        </authorList>
    </citation>
    <scope>NUCLEOTIDE SEQUENCE [LARGE SCALE GENOMIC DNA]</scope>
    <source>
        <strain evidence="2">LFW-283_2</strain>
    </source>
</reference>
<dbReference type="Pfam" id="PF05239">
    <property type="entry name" value="PRC"/>
    <property type="match status" value="1"/>
</dbReference>
<organism evidence="2 3">
    <name type="scientific">Candidatus Bilamarchaeum dharawalense</name>
    <dbReference type="NCBI Taxonomy" id="2885759"/>
    <lineage>
        <taxon>Archaea</taxon>
        <taxon>Candidatus Micrarchaeota</taxon>
        <taxon>Candidatus Micrarchaeia</taxon>
        <taxon>Candidatus Anstonellales</taxon>
        <taxon>Candidatus Bilamarchaeaceae</taxon>
        <taxon>Candidatus Bilamarchaeum</taxon>
    </lineage>
</organism>
<evidence type="ECO:0000259" key="1">
    <source>
        <dbReference type="Pfam" id="PF05239"/>
    </source>
</evidence>
<dbReference type="SUPFAM" id="SSF50346">
    <property type="entry name" value="PRC-barrel domain"/>
    <property type="match status" value="1"/>
</dbReference>
<dbReference type="InterPro" id="IPR011033">
    <property type="entry name" value="PRC_barrel-like_sf"/>
</dbReference>